<evidence type="ECO:0000256" key="4">
    <source>
        <dbReference type="PIRNR" id="PIRNR006078"/>
    </source>
</evidence>
<dbReference type="InterPro" id="IPR036129">
    <property type="entry name" value="Glycerate_kinase_sf"/>
</dbReference>
<protein>
    <submittedName>
        <fullName evidence="5">Glycerate kinase</fullName>
        <ecNumber evidence="5">2.7.1.31</ecNumber>
    </submittedName>
</protein>
<evidence type="ECO:0000256" key="3">
    <source>
        <dbReference type="ARBA" id="ARBA00022777"/>
    </source>
</evidence>
<dbReference type="NCBIfam" id="TIGR00045">
    <property type="entry name" value="glycerate kinase"/>
    <property type="match status" value="1"/>
</dbReference>
<dbReference type="Pfam" id="PF02595">
    <property type="entry name" value="Gly_kinase"/>
    <property type="match status" value="1"/>
</dbReference>
<accession>A0AAE3VEX7</accession>
<dbReference type="Proteomes" id="UP001238163">
    <property type="component" value="Unassembled WGS sequence"/>
</dbReference>
<dbReference type="GO" id="GO:0031388">
    <property type="term" value="P:organic acid phosphorylation"/>
    <property type="evidence" value="ECO:0007669"/>
    <property type="project" value="UniProtKB-UniRule"/>
</dbReference>
<dbReference type="RefSeq" id="WP_307260641.1">
    <property type="nucleotide sequence ID" value="NZ_JAUSVL010000001.1"/>
</dbReference>
<evidence type="ECO:0000256" key="1">
    <source>
        <dbReference type="ARBA" id="ARBA00006284"/>
    </source>
</evidence>
<dbReference type="GO" id="GO:0008887">
    <property type="term" value="F:glycerate kinase activity"/>
    <property type="evidence" value="ECO:0007669"/>
    <property type="project" value="UniProtKB-UniRule"/>
</dbReference>
<keyword evidence="2 4" id="KW-0808">Transferase</keyword>
<dbReference type="InterPro" id="IPR004381">
    <property type="entry name" value="Glycerate_kinase"/>
</dbReference>
<dbReference type="InterPro" id="IPR018197">
    <property type="entry name" value="Glycerate_kinase_RE-like"/>
</dbReference>
<keyword evidence="3 4" id="KW-0418">Kinase</keyword>
<dbReference type="AlphaFoldDB" id="A0AAE3VEX7"/>
<sequence>MHIVIAADSYKGCMRSDDVCAVIAAGFAAELPTAELCCVPMGDGGEGTLAAVVAATGATLRSVPVLDPLGRGITAQFAMMPDGRRAFVEMAAASGIELLRAAELDPLRATSYGTGQLIRAAMDAGAKEIVVGIGGSATVDGGAGLLQALGYRLLDADGRELPHGGAALACLAAIDSGGCDKRLRALRLQVACDVTNPLTGPRGAAAVFGPQKGATPAMVAELDAALTHWAAVLQAQGLAKDLDQPGDGAAGGVGFVLRAIAGADMRSGARMVAELVGLPEKLRRADLLITGEGRTDRQSLDGKLPVVLADLARAAGVPCVLLSGAIEGDQEPLRAHFAACFSTVPAVMPLDEVLAQARQSLYDQSRAIAAMLRLPHPY</sequence>
<dbReference type="PANTHER" id="PTHR21599:SF0">
    <property type="entry name" value="GLYCERATE KINASE"/>
    <property type="match status" value="1"/>
</dbReference>
<evidence type="ECO:0000256" key="2">
    <source>
        <dbReference type="ARBA" id="ARBA00022679"/>
    </source>
</evidence>
<evidence type="ECO:0000313" key="5">
    <source>
        <dbReference type="EMBL" id="MDQ0289252.1"/>
    </source>
</evidence>
<organism evidence="5 6">
    <name type="scientific">Oligosphaera ethanolica</name>
    <dbReference type="NCBI Taxonomy" id="760260"/>
    <lineage>
        <taxon>Bacteria</taxon>
        <taxon>Pseudomonadati</taxon>
        <taxon>Lentisphaerota</taxon>
        <taxon>Oligosphaeria</taxon>
        <taxon>Oligosphaerales</taxon>
        <taxon>Oligosphaeraceae</taxon>
        <taxon>Oligosphaera</taxon>
    </lineage>
</organism>
<name>A0AAE3VEX7_9BACT</name>
<dbReference type="InterPro" id="IPR018193">
    <property type="entry name" value="Glyc_kinase_flavodox-like_fold"/>
</dbReference>
<gene>
    <name evidence="5" type="ORF">J3R75_001359</name>
</gene>
<proteinExistence type="inferred from homology"/>
<keyword evidence="6" id="KW-1185">Reference proteome</keyword>
<dbReference type="EC" id="2.7.1.31" evidence="5"/>
<reference evidence="5" key="1">
    <citation type="submission" date="2023-07" db="EMBL/GenBank/DDBJ databases">
        <title>Genomic Encyclopedia of Type Strains, Phase IV (KMG-IV): sequencing the most valuable type-strain genomes for metagenomic binning, comparative biology and taxonomic classification.</title>
        <authorList>
            <person name="Goeker M."/>
        </authorList>
    </citation>
    <scope>NUCLEOTIDE SEQUENCE</scope>
    <source>
        <strain evidence="5">DSM 24202</strain>
    </source>
</reference>
<dbReference type="Gene3D" id="3.90.1510.10">
    <property type="entry name" value="Glycerate kinase, domain 2"/>
    <property type="match status" value="1"/>
</dbReference>
<dbReference type="Gene3D" id="3.40.50.10350">
    <property type="entry name" value="Glycerate kinase, domain 1"/>
    <property type="match status" value="1"/>
</dbReference>
<dbReference type="EMBL" id="JAUSVL010000001">
    <property type="protein sequence ID" value="MDQ0289252.1"/>
    <property type="molecule type" value="Genomic_DNA"/>
</dbReference>
<dbReference type="SUPFAM" id="SSF110738">
    <property type="entry name" value="Glycerate kinase I"/>
    <property type="match status" value="1"/>
</dbReference>
<dbReference type="PIRSF" id="PIRSF006078">
    <property type="entry name" value="GlxK"/>
    <property type="match status" value="1"/>
</dbReference>
<evidence type="ECO:0000313" key="6">
    <source>
        <dbReference type="Proteomes" id="UP001238163"/>
    </source>
</evidence>
<comment type="caution">
    <text evidence="5">The sequence shown here is derived from an EMBL/GenBank/DDBJ whole genome shotgun (WGS) entry which is preliminary data.</text>
</comment>
<comment type="similarity">
    <text evidence="1 4">Belongs to the glycerate kinase type-1 family.</text>
</comment>
<dbReference type="PANTHER" id="PTHR21599">
    <property type="entry name" value="GLYCERATE KINASE"/>
    <property type="match status" value="1"/>
</dbReference>